<evidence type="ECO:0000256" key="1">
    <source>
        <dbReference type="SAM" id="SignalP"/>
    </source>
</evidence>
<evidence type="ECO:0000313" key="2">
    <source>
        <dbReference type="EMBL" id="KAJ6972000.1"/>
    </source>
</evidence>
<proteinExistence type="predicted"/>
<reference evidence="2" key="1">
    <citation type="journal article" date="2023" name="Mol. Ecol. Resour.">
        <title>Chromosome-level genome assembly of a triploid poplar Populus alba 'Berolinensis'.</title>
        <authorList>
            <person name="Chen S."/>
            <person name="Yu Y."/>
            <person name="Wang X."/>
            <person name="Wang S."/>
            <person name="Zhang T."/>
            <person name="Zhou Y."/>
            <person name="He R."/>
            <person name="Meng N."/>
            <person name="Wang Y."/>
            <person name="Liu W."/>
            <person name="Liu Z."/>
            <person name="Liu J."/>
            <person name="Guo Q."/>
            <person name="Huang H."/>
            <person name="Sederoff R.R."/>
            <person name="Wang G."/>
            <person name="Qu G."/>
            <person name="Chen S."/>
        </authorList>
    </citation>
    <scope>NUCLEOTIDE SEQUENCE</scope>
    <source>
        <strain evidence="2">SC-2020</strain>
    </source>
</reference>
<keyword evidence="3" id="KW-1185">Reference proteome</keyword>
<keyword evidence="1" id="KW-0732">Signal</keyword>
<accession>A0AAD6LRJ8</accession>
<feature type="chain" id="PRO_5042038201" evidence="1">
    <location>
        <begin position="32"/>
        <end position="72"/>
    </location>
</feature>
<comment type="caution">
    <text evidence="2">The sequence shown here is derived from an EMBL/GenBank/DDBJ whole genome shotgun (WGS) entry which is preliminary data.</text>
</comment>
<gene>
    <name evidence="2" type="ORF">NC653_032535</name>
</gene>
<protein>
    <submittedName>
        <fullName evidence="2">Uncharacterized protein</fullName>
    </submittedName>
</protein>
<dbReference type="EMBL" id="JAQIZT010000014">
    <property type="protein sequence ID" value="KAJ6972000.1"/>
    <property type="molecule type" value="Genomic_DNA"/>
</dbReference>
<organism evidence="2 3">
    <name type="scientific">Populus alba x Populus x berolinensis</name>
    <dbReference type="NCBI Taxonomy" id="444605"/>
    <lineage>
        <taxon>Eukaryota</taxon>
        <taxon>Viridiplantae</taxon>
        <taxon>Streptophyta</taxon>
        <taxon>Embryophyta</taxon>
        <taxon>Tracheophyta</taxon>
        <taxon>Spermatophyta</taxon>
        <taxon>Magnoliopsida</taxon>
        <taxon>eudicotyledons</taxon>
        <taxon>Gunneridae</taxon>
        <taxon>Pentapetalae</taxon>
        <taxon>rosids</taxon>
        <taxon>fabids</taxon>
        <taxon>Malpighiales</taxon>
        <taxon>Salicaceae</taxon>
        <taxon>Saliceae</taxon>
        <taxon>Populus</taxon>
    </lineage>
</organism>
<feature type="signal peptide" evidence="1">
    <location>
        <begin position="1"/>
        <end position="31"/>
    </location>
</feature>
<sequence>MNKKHTMSSGAHRIALLFLLLLFRILNVNRGQRDQLDRKPEQKDEQTKLVIALPDRVYSYRKLTDVDIRLIK</sequence>
<evidence type="ECO:0000313" key="3">
    <source>
        <dbReference type="Proteomes" id="UP001164929"/>
    </source>
</evidence>
<dbReference type="AlphaFoldDB" id="A0AAD6LRJ8"/>
<dbReference type="Proteomes" id="UP001164929">
    <property type="component" value="Chromosome 14"/>
</dbReference>
<name>A0AAD6LRJ8_9ROSI</name>